<evidence type="ECO:0000313" key="2">
    <source>
        <dbReference type="Proteomes" id="UP000075025"/>
    </source>
</evidence>
<name>A0A147F1D3_MICTE</name>
<dbReference type="RefSeq" id="WP_013584618.1">
    <property type="nucleotide sequence ID" value="NZ_LDRT01000006.1"/>
</dbReference>
<sequence>MDEKALDIFSAARARRDVGRIREALAEVKAGDVARVIVRSPRYGLYAIEGTVRIGVGGQPLVGDIILGTSSEIQRIDVGIESPEPALGADVVDPSTLPHGTPVRVTFSTPTNQTFALTGPITAGNDRFLLVGSWIVADDRTIAPRVISIERLDDVDLHEVNVPPLRSVLADADA</sequence>
<dbReference type="PATRIC" id="fig|2033.6.peg.3092"/>
<comment type="caution">
    <text evidence="1">The sequence shown here is derived from an EMBL/GenBank/DDBJ whole genome shotgun (WGS) entry which is preliminary data.</text>
</comment>
<dbReference type="EMBL" id="LDRT01000006">
    <property type="protein sequence ID" value="KTR96653.1"/>
    <property type="molecule type" value="Genomic_DNA"/>
</dbReference>
<proteinExistence type="predicted"/>
<reference evidence="1 2" key="1">
    <citation type="journal article" date="2016" name="Front. Microbiol.">
        <title>Genomic Resource of Rice Seed Associated Bacteria.</title>
        <authorList>
            <person name="Midha S."/>
            <person name="Bansal K."/>
            <person name="Sharma S."/>
            <person name="Kumar N."/>
            <person name="Patil P.P."/>
            <person name="Chaudhry V."/>
            <person name="Patil P.B."/>
        </authorList>
    </citation>
    <scope>NUCLEOTIDE SEQUENCE [LARGE SCALE GENOMIC DNA]</scope>
    <source>
        <strain evidence="1 2">NS220</strain>
    </source>
</reference>
<organism evidence="1 2">
    <name type="scientific">Microbacterium testaceum</name>
    <name type="common">Aureobacterium testaceum</name>
    <name type="synonym">Brevibacterium testaceum</name>
    <dbReference type="NCBI Taxonomy" id="2033"/>
    <lineage>
        <taxon>Bacteria</taxon>
        <taxon>Bacillati</taxon>
        <taxon>Actinomycetota</taxon>
        <taxon>Actinomycetes</taxon>
        <taxon>Micrococcales</taxon>
        <taxon>Microbacteriaceae</taxon>
        <taxon>Microbacterium</taxon>
    </lineage>
</organism>
<dbReference type="Proteomes" id="UP000075025">
    <property type="component" value="Unassembled WGS sequence"/>
</dbReference>
<protein>
    <submittedName>
        <fullName evidence="1">Uncharacterized protein</fullName>
    </submittedName>
</protein>
<evidence type="ECO:0000313" key="1">
    <source>
        <dbReference type="EMBL" id="KTR96653.1"/>
    </source>
</evidence>
<dbReference type="OMA" id="KRDVAGM"/>
<dbReference type="AlphaFoldDB" id="A0A147F1D3"/>
<gene>
    <name evidence="1" type="ORF">NS220_01190</name>
</gene>
<accession>A0A147F1D3</accession>
<dbReference type="OrthoDB" id="5064123at2"/>